<accession>A0A4U1BC28</accession>
<proteinExistence type="predicted"/>
<dbReference type="Pfam" id="PF00534">
    <property type="entry name" value="Glycos_transf_1"/>
    <property type="match status" value="1"/>
</dbReference>
<evidence type="ECO:0000256" key="1">
    <source>
        <dbReference type="ARBA" id="ARBA00022676"/>
    </source>
</evidence>
<keyword evidence="6" id="KW-1185">Reference proteome</keyword>
<feature type="domain" description="Glycosyltransferase subfamily 4-like N-terminal" evidence="4">
    <location>
        <begin position="14"/>
        <end position="177"/>
    </location>
</feature>
<dbReference type="RefSeq" id="WP_136853884.1">
    <property type="nucleotide sequence ID" value="NZ_SWCI01000009.1"/>
</dbReference>
<name>A0A4U1BC28_9GAMM</name>
<reference evidence="5 6" key="1">
    <citation type="submission" date="2019-04" db="EMBL/GenBank/DDBJ databases">
        <authorList>
            <person name="Hwang J.C."/>
        </authorList>
    </citation>
    <scope>NUCLEOTIDE SEQUENCE [LARGE SCALE GENOMIC DNA]</scope>
    <source>
        <strain evidence="5 6">IMCC35001</strain>
    </source>
</reference>
<dbReference type="PANTHER" id="PTHR34136">
    <property type="match status" value="1"/>
</dbReference>
<sequence>MRILHLVRQFAPAVGGLENFVRCLVREQRRQGVDARVLTLDRVFHQDQPPLADQELVDGIPVIRIPYRGSYKYPLAPSVLKHLASFDLIHVHGVDFFADFLALTRRRHRKPLCLSTHGGYFHTKFAQSFKRLYFQLITRYTLSAYTRVFACSVNDEALFRPLAGDRLQLLENGVELDKFTDAGSKAWTPHLLCLGRFSDNKRIDRLLLVMDRLRRRHPDVRLSIIGRDWDGNLDALLALRAQLQLEPWVSIETDLDDAAIRKRIGTASFIVSASEYEGFGLTLVEGMSAGLIPLASPIPSFRRIVERAGIGTLVDFDAPEAATDQLHQFMLGCRDGYPQLRQQAMTAAQRYAWPGLASRFIQAYREQLTVPRVIQGVAMDARSGEEIIHHLDDAIDSHTPVKMAYANAHTINLARQDGEFRTILNRFLVVNDGVGVEIASRWKYGRGFQENLNGTDFTPRYLAESRHQLRVFLLGADQQSVQGCFEVWRSRFPRHQWVGFHHGFAPESAQAGICDTIRQSGANLVVVAMGNPRQEQWIETHLEATGATLAIGVGALFDFTAGRVSRAPPWMRAIRVEWAYRLAQEPRRMWRRYLLGNLSFLFNAWGDQS</sequence>
<gene>
    <name evidence="5" type="ORF">FCL40_13770</name>
</gene>
<evidence type="ECO:0000313" key="6">
    <source>
        <dbReference type="Proteomes" id="UP000305674"/>
    </source>
</evidence>
<dbReference type="NCBIfam" id="TIGR00696">
    <property type="entry name" value="wecG_tagA_cpsF"/>
    <property type="match status" value="1"/>
</dbReference>
<keyword evidence="1" id="KW-0328">Glycosyltransferase</keyword>
<dbReference type="Gene3D" id="3.40.50.2000">
    <property type="entry name" value="Glycogen Phosphorylase B"/>
    <property type="match status" value="2"/>
</dbReference>
<dbReference type="AlphaFoldDB" id="A0A4U1BC28"/>
<evidence type="ECO:0000256" key="2">
    <source>
        <dbReference type="ARBA" id="ARBA00022679"/>
    </source>
</evidence>
<dbReference type="Pfam" id="PF13439">
    <property type="entry name" value="Glyco_transf_4"/>
    <property type="match status" value="1"/>
</dbReference>
<dbReference type="Pfam" id="PF03808">
    <property type="entry name" value="Glyco_tran_WecG"/>
    <property type="match status" value="1"/>
</dbReference>
<dbReference type="CDD" id="cd03801">
    <property type="entry name" value="GT4_PimA-like"/>
    <property type="match status" value="1"/>
</dbReference>
<dbReference type="InterPro" id="IPR028098">
    <property type="entry name" value="Glyco_trans_4-like_N"/>
</dbReference>
<dbReference type="PANTHER" id="PTHR34136:SF1">
    <property type="entry name" value="UDP-N-ACETYL-D-MANNOSAMINURONIC ACID TRANSFERASE"/>
    <property type="match status" value="1"/>
</dbReference>
<keyword evidence="2 5" id="KW-0808">Transferase</keyword>
<dbReference type="Proteomes" id="UP000305674">
    <property type="component" value="Unassembled WGS sequence"/>
</dbReference>
<dbReference type="OrthoDB" id="9808602at2"/>
<dbReference type="EMBL" id="SWCI01000009">
    <property type="protein sequence ID" value="TKB48190.1"/>
    <property type="molecule type" value="Genomic_DNA"/>
</dbReference>
<protein>
    <submittedName>
        <fullName evidence="5">WecB/TagA/CpsF family glycosyltransferase</fullName>
    </submittedName>
</protein>
<dbReference type="InterPro" id="IPR004629">
    <property type="entry name" value="WecG_TagA_CpsF"/>
</dbReference>
<feature type="domain" description="Glycosyl transferase family 1" evidence="3">
    <location>
        <begin position="189"/>
        <end position="331"/>
    </location>
</feature>
<dbReference type="InterPro" id="IPR001296">
    <property type="entry name" value="Glyco_trans_1"/>
</dbReference>
<evidence type="ECO:0000259" key="3">
    <source>
        <dbReference type="Pfam" id="PF00534"/>
    </source>
</evidence>
<dbReference type="SUPFAM" id="SSF53756">
    <property type="entry name" value="UDP-Glycosyltransferase/glycogen phosphorylase"/>
    <property type="match status" value="1"/>
</dbReference>
<comment type="caution">
    <text evidence="5">The sequence shown here is derived from an EMBL/GenBank/DDBJ whole genome shotgun (WGS) entry which is preliminary data.</text>
</comment>
<evidence type="ECO:0000313" key="5">
    <source>
        <dbReference type="EMBL" id="TKB48190.1"/>
    </source>
</evidence>
<dbReference type="GO" id="GO:0016758">
    <property type="term" value="F:hexosyltransferase activity"/>
    <property type="evidence" value="ECO:0007669"/>
    <property type="project" value="TreeGrafter"/>
</dbReference>
<organism evidence="5 6">
    <name type="scientific">Ferrimonas sediminicola</name>
    <dbReference type="NCBI Taxonomy" id="2569538"/>
    <lineage>
        <taxon>Bacteria</taxon>
        <taxon>Pseudomonadati</taxon>
        <taxon>Pseudomonadota</taxon>
        <taxon>Gammaproteobacteria</taxon>
        <taxon>Alteromonadales</taxon>
        <taxon>Ferrimonadaceae</taxon>
        <taxon>Ferrimonas</taxon>
    </lineage>
</organism>
<dbReference type="CDD" id="cd06533">
    <property type="entry name" value="Glyco_transf_WecG_TagA"/>
    <property type="match status" value="1"/>
</dbReference>
<evidence type="ECO:0000259" key="4">
    <source>
        <dbReference type="Pfam" id="PF13439"/>
    </source>
</evidence>